<evidence type="ECO:0000313" key="1">
    <source>
        <dbReference type="EMBL" id="ABM37577.1"/>
    </source>
</evidence>
<dbReference type="RefSeq" id="WP_011801655.1">
    <property type="nucleotide sequence ID" value="NC_008781.1"/>
</dbReference>
<sequence length="160" mass="18174">MNAANTSAAVCTTSPSSGKARTRKFTAPYFTVQATVSIFLGDSTSNSPDAKVRVNFVIWHKEEVYRSGRDWAQTVLRRFGTDQKMLDDAYYEVDVDAYFARDARYVRNPDNEPVEAFYFYDKKDEARLIKQRRLVPESHQDIYRIYDPQPDAAVPAGGAA</sequence>
<evidence type="ECO:0000313" key="2">
    <source>
        <dbReference type="Proteomes" id="UP000000644"/>
    </source>
</evidence>
<proteinExistence type="predicted"/>
<dbReference type="HOGENOM" id="CLU_1650570_0_0_4"/>
<dbReference type="EMBL" id="CP000529">
    <property type="protein sequence ID" value="ABM37577.1"/>
    <property type="molecule type" value="Genomic_DNA"/>
</dbReference>
<keyword evidence="2" id="KW-1185">Reference proteome</keyword>
<reference evidence="2" key="1">
    <citation type="journal article" date="2009" name="Environ. Microbiol.">
        <title>The genome of Polaromonas naphthalenivorans strain CJ2, isolated from coal tar-contaminated sediment, reveals physiological and metabolic versatility and evolution through extensive horizontal gene transfer.</title>
        <authorList>
            <person name="Yagi J.M."/>
            <person name="Sims D."/>
            <person name="Brettin T."/>
            <person name="Bruce D."/>
            <person name="Madsen E.L."/>
        </authorList>
    </citation>
    <scope>NUCLEOTIDE SEQUENCE [LARGE SCALE GENOMIC DNA]</scope>
    <source>
        <strain evidence="2">CJ2</strain>
    </source>
</reference>
<organism evidence="1 2">
    <name type="scientific">Polaromonas naphthalenivorans (strain CJ2)</name>
    <dbReference type="NCBI Taxonomy" id="365044"/>
    <lineage>
        <taxon>Bacteria</taxon>
        <taxon>Pseudomonadati</taxon>
        <taxon>Pseudomonadota</taxon>
        <taxon>Betaproteobacteria</taxon>
        <taxon>Burkholderiales</taxon>
        <taxon>Comamonadaceae</taxon>
        <taxon>Polaromonas</taxon>
    </lineage>
</organism>
<dbReference type="AlphaFoldDB" id="A1VPJ9"/>
<protein>
    <submittedName>
        <fullName evidence="1">Uncharacterized protein</fullName>
    </submittedName>
</protein>
<dbReference type="STRING" id="365044.Pnap_2269"/>
<name>A1VPJ9_POLNA</name>
<gene>
    <name evidence="1" type="ordered locus">Pnap_2269</name>
</gene>
<accession>A1VPJ9</accession>
<dbReference type="KEGG" id="pna:Pnap_2269"/>
<dbReference type="Proteomes" id="UP000000644">
    <property type="component" value="Chromosome"/>
</dbReference>